<keyword evidence="7" id="KW-1185">Reference proteome</keyword>
<dbReference type="GO" id="GO:0016624">
    <property type="term" value="F:oxidoreductase activity, acting on the aldehyde or oxo group of donors, disulfide as acceptor"/>
    <property type="evidence" value="ECO:0007669"/>
    <property type="project" value="InterPro"/>
</dbReference>
<protein>
    <submittedName>
        <fullName evidence="6">2-oxoisovalerate dehydrogenase E1 component</fullName>
    </submittedName>
</protein>
<dbReference type="InterPro" id="IPR001017">
    <property type="entry name" value="DH_E1"/>
</dbReference>
<dbReference type="FunFam" id="3.40.50.920:FF:000001">
    <property type="entry name" value="Pyruvate dehydrogenase E1 beta subunit"/>
    <property type="match status" value="1"/>
</dbReference>
<name>A0A1M6G5U4_9FLAO</name>
<gene>
    <name evidence="6" type="ORF">SAMN04487911_11041</name>
</gene>
<dbReference type="EMBL" id="FQYX01000010">
    <property type="protein sequence ID" value="SHJ05304.1"/>
    <property type="molecule type" value="Genomic_DNA"/>
</dbReference>
<evidence type="ECO:0000313" key="6">
    <source>
        <dbReference type="EMBL" id="SHJ05304.1"/>
    </source>
</evidence>
<dbReference type="CDD" id="cd02000">
    <property type="entry name" value="TPP_E1_PDC_ADC_BCADC"/>
    <property type="match status" value="1"/>
</dbReference>
<dbReference type="Pfam" id="PF02780">
    <property type="entry name" value="Transketolase_C"/>
    <property type="match status" value="1"/>
</dbReference>
<dbReference type="CDD" id="cd07036">
    <property type="entry name" value="TPP_PYR_E1-PDHc-beta_like"/>
    <property type="match status" value="1"/>
</dbReference>
<evidence type="ECO:0000256" key="1">
    <source>
        <dbReference type="ARBA" id="ARBA00001964"/>
    </source>
</evidence>
<dbReference type="Proteomes" id="UP000184231">
    <property type="component" value="Unassembled WGS sequence"/>
</dbReference>
<dbReference type="AlphaFoldDB" id="A0A1M6G5U4"/>
<dbReference type="InterPro" id="IPR029061">
    <property type="entry name" value="THDP-binding"/>
</dbReference>
<sequence>MFLSFRYIYTSLTNYHNMHYKGHILDKATQLKLYQQLLKPRLIEEKMLILLRQGKISKWFSGIGQEAISVGVTAALSDDDYILPMHRNLGVFTSRNMPLRRLFAQWQGKKSGYTKGRDRSFHFGAKEHKIVGMISHLGPQLGVADGIALANLLQKKQSVTAVFTGEGGTSEGDFHEALNLAAVWDLPVLFCIENNRYGLSTPAHEQYRCENLADKGVGYGIESHIVDGNNIIEVFDKVTQICREMRKTPRPVLIEFKTFRMRGHEEASGTKYVPQQLLEKWGKKDPLLNYEQYLIGEKILTPHLKETFRTQVTDEIEENLKEALAEDDVVFNEDTELKDVFKECDYQEYKPTGVRNKIRFVDAISQGLRQSMEKHRQLVIMGQDIADYGGVFKITEGFVDAFGKDRVRNTPICESAVVSLAMGLSINGMKAVVEMQFADFVSTGFNPIVNYLAKVHYRWGENADVVIRMPCGGGMGAGPFHSQTNEAWFTKTPGLKVVYPAFPFDAKGMLISAINDPNPVLFFEHKGLYRSSYQEVPVDYYSLPFGKAALLKEGEAITIVSYGLGVHWVLEALEQNPGISADVLDLRSLQPLDTKAIYSSVKKTGKLIILQEDSIFGGMASDISALVMENCFEYLDAPVKRVASLQTPIPFAKSLEENYLPKERFIKELLKLLAY</sequence>
<dbReference type="InterPro" id="IPR005475">
    <property type="entry name" value="Transketolase-like_Pyr-bd"/>
</dbReference>
<evidence type="ECO:0000256" key="3">
    <source>
        <dbReference type="ARBA" id="ARBA00023002"/>
    </source>
</evidence>
<dbReference type="SUPFAM" id="SSF52922">
    <property type="entry name" value="TK C-terminal domain-like"/>
    <property type="match status" value="1"/>
</dbReference>
<reference evidence="7" key="1">
    <citation type="submission" date="2016-11" db="EMBL/GenBank/DDBJ databases">
        <authorList>
            <person name="Varghese N."/>
            <person name="Submissions S."/>
        </authorList>
    </citation>
    <scope>NUCLEOTIDE SEQUENCE [LARGE SCALE GENOMIC DNA]</scope>
    <source>
        <strain evidence="7">CGMCC 1.8863</strain>
    </source>
</reference>
<evidence type="ECO:0000259" key="5">
    <source>
        <dbReference type="SMART" id="SM00861"/>
    </source>
</evidence>
<comment type="cofactor">
    <cofactor evidence="1">
        <name>thiamine diphosphate</name>
        <dbReference type="ChEBI" id="CHEBI:58937"/>
    </cofactor>
</comment>
<proteinExistence type="predicted"/>
<dbReference type="FunFam" id="3.40.50.970:FF:000001">
    <property type="entry name" value="Pyruvate dehydrogenase E1 beta subunit"/>
    <property type="match status" value="1"/>
</dbReference>
<dbReference type="Gene3D" id="3.40.50.920">
    <property type="match status" value="1"/>
</dbReference>
<dbReference type="InterPro" id="IPR009014">
    <property type="entry name" value="Transketo_C/PFOR_II"/>
</dbReference>
<keyword evidence="3" id="KW-0560">Oxidoreductase</keyword>
<dbReference type="Pfam" id="PF02779">
    <property type="entry name" value="Transket_pyr"/>
    <property type="match status" value="1"/>
</dbReference>
<dbReference type="PANTHER" id="PTHR43257:SF2">
    <property type="entry name" value="PYRUVATE DEHYDROGENASE E1 COMPONENT SUBUNIT BETA"/>
    <property type="match status" value="1"/>
</dbReference>
<evidence type="ECO:0000256" key="2">
    <source>
        <dbReference type="ARBA" id="ARBA00003906"/>
    </source>
</evidence>
<dbReference type="Pfam" id="PF00676">
    <property type="entry name" value="E1_dh"/>
    <property type="match status" value="1"/>
</dbReference>
<dbReference type="STRING" id="558155.SAMN04487911_11041"/>
<dbReference type="PANTHER" id="PTHR43257">
    <property type="entry name" value="PYRUVATE DEHYDROGENASE E1 COMPONENT BETA SUBUNIT"/>
    <property type="match status" value="1"/>
</dbReference>
<dbReference type="SMART" id="SM00861">
    <property type="entry name" value="Transket_pyr"/>
    <property type="match status" value="1"/>
</dbReference>
<accession>A0A1M6G5U4</accession>
<dbReference type="InterPro" id="IPR033248">
    <property type="entry name" value="Transketolase_C"/>
</dbReference>
<organism evidence="6 7">
    <name type="scientific">Arenibacter nanhaiticus</name>
    <dbReference type="NCBI Taxonomy" id="558155"/>
    <lineage>
        <taxon>Bacteria</taxon>
        <taxon>Pseudomonadati</taxon>
        <taxon>Bacteroidota</taxon>
        <taxon>Flavobacteriia</taxon>
        <taxon>Flavobacteriales</taxon>
        <taxon>Flavobacteriaceae</taxon>
        <taxon>Arenibacter</taxon>
    </lineage>
</organism>
<keyword evidence="4" id="KW-0786">Thiamine pyrophosphate</keyword>
<feature type="domain" description="Transketolase-like pyrimidine-binding" evidence="5">
    <location>
        <begin position="358"/>
        <end position="531"/>
    </location>
</feature>
<comment type="function">
    <text evidence="2">E1 component of the 2-oxoglutarate dehydrogenase (OGDH) complex which catalyzes the decarboxylation of 2-oxoglutarate, the first step in the conversion of 2-oxoglutarate to succinyl-CoA and CO(2).</text>
</comment>
<evidence type="ECO:0000313" key="7">
    <source>
        <dbReference type="Proteomes" id="UP000184231"/>
    </source>
</evidence>
<dbReference type="SUPFAM" id="SSF52518">
    <property type="entry name" value="Thiamin diphosphate-binding fold (THDP-binding)"/>
    <property type="match status" value="2"/>
</dbReference>
<dbReference type="Gene3D" id="3.40.50.970">
    <property type="match status" value="2"/>
</dbReference>
<evidence type="ECO:0000256" key="4">
    <source>
        <dbReference type="ARBA" id="ARBA00023052"/>
    </source>
</evidence>